<gene>
    <name evidence="2" type="ORF">SPRG_07106</name>
</gene>
<accession>A0A067CBG9</accession>
<dbReference type="AlphaFoldDB" id="A0A067CBG9"/>
<dbReference type="STRING" id="695850.A0A067CBG9"/>
<dbReference type="OrthoDB" id="77644at2759"/>
<name>A0A067CBG9_SAPPC</name>
<dbReference type="EMBL" id="KK583214">
    <property type="protein sequence ID" value="KDO27833.1"/>
    <property type="molecule type" value="Genomic_DNA"/>
</dbReference>
<proteinExistence type="predicted"/>
<reference evidence="2 3" key="1">
    <citation type="journal article" date="2013" name="PLoS Genet.">
        <title>Distinctive expansion of potential virulence genes in the genome of the oomycete fish pathogen Saprolegnia parasitica.</title>
        <authorList>
            <person name="Jiang R.H."/>
            <person name="de Bruijn I."/>
            <person name="Haas B.J."/>
            <person name="Belmonte R."/>
            <person name="Lobach L."/>
            <person name="Christie J."/>
            <person name="van den Ackerveken G."/>
            <person name="Bottin A."/>
            <person name="Bulone V."/>
            <person name="Diaz-Moreno S.M."/>
            <person name="Dumas B."/>
            <person name="Fan L."/>
            <person name="Gaulin E."/>
            <person name="Govers F."/>
            <person name="Grenville-Briggs L.J."/>
            <person name="Horner N.R."/>
            <person name="Levin J.Z."/>
            <person name="Mammella M."/>
            <person name="Meijer H.J."/>
            <person name="Morris P."/>
            <person name="Nusbaum C."/>
            <person name="Oome S."/>
            <person name="Phillips A.J."/>
            <person name="van Rooyen D."/>
            <person name="Rzeszutek E."/>
            <person name="Saraiva M."/>
            <person name="Secombes C.J."/>
            <person name="Seidl M.F."/>
            <person name="Snel B."/>
            <person name="Stassen J.H."/>
            <person name="Sykes S."/>
            <person name="Tripathy S."/>
            <person name="van den Berg H."/>
            <person name="Vega-Arreguin J.C."/>
            <person name="Wawra S."/>
            <person name="Young S.K."/>
            <person name="Zeng Q."/>
            <person name="Dieguez-Uribeondo J."/>
            <person name="Russ C."/>
            <person name="Tyler B.M."/>
            <person name="van West P."/>
        </authorList>
    </citation>
    <scope>NUCLEOTIDE SEQUENCE [LARGE SCALE GENOMIC DNA]</scope>
    <source>
        <strain evidence="2 3">CBS 223.65</strain>
    </source>
</reference>
<dbReference type="RefSeq" id="XP_012201293.1">
    <property type="nucleotide sequence ID" value="XM_012345903.1"/>
</dbReference>
<keyword evidence="1" id="KW-1133">Transmembrane helix</keyword>
<organism evidence="2 3">
    <name type="scientific">Saprolegnia parasitica (strain CBS 223.65)</name>
    <dbReference type="NCBI Taxonomy" id="695850"/>
    <lineage>
        <taxon>Eukaryota</taxon>
        <taxon>Sar</taxon>
        <taxon>Stramenopiles</taxon>
        <taxon>Oomycota</taxon>
        <taxon>Saprolegniomycetes</taxon>
        <taxon>Saprolegniales</taxon>
        <taxon>Saprolegniaceae</taxon>
        <taxon>Saprolegnia</taxon>
    </lineage>
</organism>
<dbReference type="PANTHER" id="PTHR15907">
    <property type="entry name" value="DUF614 FAMILY PROTEIN-RELATED"/>
    <property type="match status" value="1"/>
</dbReference>
<dbReference type="InterPro" id="IPR006461">
    <property type="entry name" value="PLAC_motif_containing"/>
</dbReference>
<dbReference type="Proteomes" id="UP000030745">
    <property type="component" value="Unassembled WGS sequence"/>
</dbReference>
<dbReference type="OMA" id="ICCFWCT"/>
<dbReference type="KEGG" id="spar:SPRG_07106"/>
<keyword evidence="3" id="KW-1185">Reference proteome</keyword>
<feature type="transmembrane region" description="Helical" evidence="1">
    <location>
        <begin position="30"/>
        <end position="48"/>
    </location>
</feature>
<evidence type="ECO:0000256" key="1">
    <source>
        <dbReference type="SAM" id="Phobius"/>
    </source>
</evidence>
<dbReference type="NCBIfam" id="TIGR01571">
    <property type="entry name" value="A_thal_Cys_rich"/>
    <property type="match status" value="1"/>
</dbReference>
<protein>
    <submittedName>
        <fullName evidence="2">Uncharacterized protein</fullName>
    </submittedName>
</protein>
<keyword evidence="1" id="KW-0812">Transmembrane</keyword>
<evidence type="ECO:0000313" key="2">
    <source>
        <dbReference type="EMBL" id="KDO27833.1"/>
    </source>
</evidence>
<keyword evidence="1" id="KW-0472">Membrane</keyword>
<feature type="transmembrane region" description="Helical" evidence="1">
    <location>
        <begin position="97"/>
        <end position="115"/>
    </location>
</feature>
<dbReference type="GeneID" id="24129407"/>
<feature type="transmembrane region" description="Helical" evidence="1">
    <location>
        <begin position="55"/>
        <end position="73"/>
    </location>
</feature>
<evidence type="ECO:0000313" key="3">
    <source>
        <dbReference type="Proteomes" id="UP000030745"/>
    </source>
</evidence>
<dbReference type="Pfam" id="PF04749">
    <property type="entry name" value="PLAC8"/>
    <property type="match status" value="1"/>
</dbReference>
<dbReference type="VEuPathDB" id="FungiDB:SPRG_07106"/>
<sequence length="172" mass="18611">MAIPILILAPPNAWRASLFACTNLYPNGLMAWYCPCVALAQIAARVGVCGGYHRVLCGVGSLLVAGLLSYMMSEAGLLSYMMSEAVRDDDPIRSHHLKALSFLSFLSVAIVLGAIRTRVRGLYDLVGSELEDHGSAICCFWCTLVQLGAEVESFTPDVCRFGARETLPSYCV</sequence>